<comment type="caution">
    <text evidence="1">The sequence shown here is derived from an EMBL/GenBank/DDBJ whole genome shotgun (WGS) entry which is preliminary data.</text>
</comment>
<protein>
    <submittedName>
        <fullName evidence="1">Uncharacterized protein</fullName>
    </submittedName>
</protein>
<dbReference type="EMBL" id="BAABJX010000045">
    <property type="protein sequence ID" value="GAA4842768.1"/>
    <property type="molecule type" value="Genomic_DNA"/>
</dbReference>
<evidence type="ECO:0000313" key="2">
    <source>
        <dbReference type="Proteomes" id="UP001500298"/>
    </source>
</evidence>
<dbReference type="RefSeq" id="WP_345373187.1">
    <property type="nucleotide sequence ID" value="NZ_BAABJX010000045.1"/>
</dbReference>
<dbReference type="Proteomes" id="UP001500298">
    <property type="component" value="Unassembled WGS sequence"/>
</dbReference>
<keyword evidence="2" id="KW-1185">Reference proteome</keyword>
<name>A0ABP9DI48_9BACT</name>
<sequence>MRKLTHYLLTLCTIIGINACYYDGDLGLDESNYDVTELSNFDLAGEYVGTENCDGEEYFYHFFIASFADSQVVLDNVADFGYRILADVSDGEVSANEALDLGHDYEVGEEVVISVSNFSFTKGETAVQDSISLEYTITDRSDNSSFTCSFTGVRFNGFEGEQ</sequence>
<accession>A0ABP9DI48</accession>
<evidence type="ECO:0000313" key="1">
    <source>
        <dbReference type="EMBL" id="GAA4842768.1"/>
    </source>
</evidence>
<proteinExistence type="predicted"/>
<organism evidence="1 2">
    <name type="scientific">Algivirga pacifica</name>
    <dbReference type="NCBI Taxonomy" id="1162670"/>
    <lineage>
        <taxon>Bacteria</taxon>
        <taxon>Pseudomonadati</taxon>
        <taxon>Bacteroidota</taxon>
        <taxon>Cytophagia</taxon>
        <taxon>Cytophagales</taxon>
        <taxon>Flammeovirgaceae</taxon>
        <taxon>Algivirga</taxon>
    </lineage>
</organism>
<gene>
    <name evidence="1" type="ORF">GCM10023331_29830</name>
</gene>
<reference evidence="2" key="1">
    <citation type="journal article" date="2019" name="Int. J. Syst. Evol. Microbiol.">
        <title>The Global Catalogue of Microorganisms (GCM) 10K type strain sequencing project: providing services to taxonomists for standard genome sequencing and annotation.</title>
        <authorList>
            <consortium name="The Broad Institute Genomics Platform"/>
            <consortium name="The Broad Institute Genome Sequencing Center for Infectious Disease"/>
            <person name="Wu L."/>
            <person name="Ma J."/>
        </authorList>
    </citation>
    <scope>NUCLEOTIDE SEQUENCE [LARGE SCALE GENOMIC DNA]</scope>
    <source>
        <strain evidence="2">JCM 18326</strain>
    </source>
</reference>